<evidence type="ECO:0000313" key="6">
    <source>
        <dbReference type="EMBL" id="PMD13878.1"/>
    </source>
</evidence>
<dbReference type="OrthoDB" id="5563033at2759"/>
<proteinExistence type="predicted"/>
<dbReference type="InterPro" id="IPR009598">
    <property type="entry name" value="BCALP"/>
</dbReference>
<dbReference type="PANTHER" id="PTHR13259:SF1">
    <property type="entry name" value="BLADDER CANCER-ASSOCIATED PROTEIN"/>
    <property type="match status" value="1"/>
</dbReference>
<evidence type="ECO:0000256" key="4">
    <source>
        <dbReference type="ARBA" id="ARBA00023136"/>
    </source>
</evidence>
<evidence type="ECO:0000256" key="5">
    <source>
        <dbReference type="SAM" id="Phobius"/>
    </source>
</evidence>
<evidence type="ECO:0000313" key="7">
    <source>
        <dbReference type="Proteomes" id="UP000235672"/>
    </source>
</evidence>
<dbReference type="Proteomes" id="UP000235672">
    <property type="component" value="Unassembled WGS sequence"/>
</dbReference>
<organism evidence="6 7">
    <name type="scientific">Hyaloscypha hepaticicola</name>
    <dbReference type="NCBI Taxonomy" id="2082293"/>
    <lineage>
        <taxon>Eukaryota</taxon>
        <taxon>Fungi</taxon>
        <taxon>Dikarya</taxon>
        <taxon>Ascomycota</taxon>
        <taxon>Pezizomycotina</taxon>
        <taxon>Leotiomycetes</taxon>
        <taxon>Helotiales</taxon>
        <taxon>Hyaloscyphaceae</taxon>
        <taxon>Hyaloscypha</taxon>
    </lineage>
</organism>
<keyword evidence="2 5" id="KW-0812">Transmembrane</keyword>
<dbReference type="GO" id="GO:0016020">
    <property type="term" value="C:membrane"/>
    <property type="evidence" value="ECO:0007669"/>
    <property type="project" value="UniProtKB-SubCell"/>
</dbReference>
<dbReference type="SMART" id="SM01396">
    <property type="entry name" value="BC10"/>
    <property type="match status" value="1"/>
</dbReference>
<evidence type="ECO:0000256" key="3">
    <source>
        <dbReference type="ARBA" id="ARBA00022989"/>
    </source>
</evidence>
<gene>
    <name evidence="6" type="ORF">NA56DRAFT_755302</name>
</gene>
<accession>A0A2J6PIL9</accession>
<name>A0A2J6PIL9_9HELO</name>
<dbReference type="EMBL" id="KZ613526">
    <property type="protein sequence ID" value="PMD13878.1"/>
    <property type="molecule type" value="Genomic_DNA"/>
</dbReference>
<dbReference type="PANTHER" id="PTHR13259">
    <property type="entry name" value="BLADDER CANCER 10 KD PROTEIN HOMOLOG"/>
    <property type="match status" value="1"/>
</dbReference>
<keyword evidence="3 5" id="KW-1133">Transmembrane helix</keyword>
<sequence length="152" mass="17472">MFCLRSWLPLLFIPTNASPIFIFLFFVCTYFLNRPCVYCSFLLLILFASSCHWSDHCFFDFSSNWFEPRQPSSIPPEIINSSALTNQTFEQVSIYAGAMNNTAAALAGAALEEAKRRLATRAEWTGIGVEWLRSLLGRREWRLPCVDVYIRL</sequence>
<protein>
    <submittedName>
        <fullName evidence="6">Uncharacterized protein</fullName>
    </submittedName>
</protein>
<comment type="subcellular location">
    <subcellularLocation>
        <location evidence="1">Membrane</location>
    </subcellularLocation>
</comment>
<keyword evidence="4 5" id="KW-0472">Membrane</keyword>
<reference evidence="6 7" key="1">
    <citation type="submission" date="2016-05" db="EMBL/GenBank/DDBJ databases">
        <title>A degradative enzymes factory behind the ericoid mycorrhizal symbiosis.</title>
        <authorList>
            <consortium name="DOE Joint Genome Institute"/>
            <person name="Martino E."/>
            <person name="Morin E."/>
            <person name="Grelet G."/>
            <person name="Kuo A."/>
            <person name="Kohler A."/>
            <person name="Daghino S."/>
            <person name="Barry K."/>
            <person name="Choi C."/>
            <person name="Cichocki N."/>
            <person name="Clum A."/>
            <person name="Copeland A."/>
            <person name="Hainaut M."/>
            <person name="Haridas S."/>
            <person name="Labutti K."/>
            <person name="Lindquist E."/>
            <person name="Lipzen A."/>
            <person name="Khouja H.-R."/>
            <person name="Murat C."/>
            <person name="Ohm R."/>
            <person name="Olson A."/>
            <person name="Spatafora J."/>
            <person name="Veneault-Fourrey C."/>
            <person name="Henrissat B."/>
            <person name="Grigoriev I."/>
            <person name="Martin F."/>
            <person name="Perotto S."/>
        </authorList>
    </citation>
    <scope>NUCLEOTIDE SEQUENCE [LARGE SCALE GENOMIC DNA]</scope>
    <source>
        <strain evidence="6 7">UAMH 7357</strain>
    </source>
</reference>
<keyword evidence="7" id="KW-1185">Reference proteome</keyword>
<evidence type="ECO:0000256" key="1">
    <source>
        <dbReference type="ARBA" id="ARBA00004370"/>
    </source>
</evidence>
<evidence type="ECO:0000256" key="2">
    <source>
        <dbReference type="ARBA" id="ARBA00022692"/>
    </source>
</evidence>
<dbReference type="Pfam" id="PF06726">
    <property type="entry name" value="BC10"/>
    <property type="match status" value="1"/>
</dbReference>
<dbReference type="AlphaFoldDB" id="A0A2J6PIL9"/>
<feature type="transmembrane region" description="Helical" evidence="5">
    <location>
        <begin position="7"/>
        <end position="32"/>
    </location>
</feature>